<comment type="caution">
    <text evidence="2">The sequence shown here is derived from an EMBL/GenBank/DDBJ whole genome shotgun (WGS) entry which is preliminary data.</text>
</comment>
<dbReference type="AlphaFoldDB" id="A0A510UNE6"/>
<organism evidence="2 3">
    <name type="scientific">Aliivibrio fischeri</name>
    <name type="common">Vibrio fischeri</name>
    <dbReference type="NCBI Taxonomy" id="668"/>
    <lineage>
        <taxon>Bacteria</taxon>
        <taxon>Pseudomonadati</taxon>
        <taxon>Pseudomonadota</taxon>
        <taxon>Gammaproteobacteria</taxon>
        <taxon>Vibrionales</taxon>
        <taxon>Vibrionaceae</taxon>
        <taxon>Aliivibrio</taxon>
    </lineage>
</organism>
<reference evidence="2 3" key="1">
    <citation type="submission" date="2019-07" db="EMBL/GenBank/DDBJ databases">
        <title>Whole genome shotgun sequence of Aliivibrio fischeri NBRC 101058.</title>
        <authorList>
            <person name="Hosoyama A."/>
            <person name="Uohara A."/>
            <person name="Ohji S."/>
            <person name="Ichikawa N."/>
        </authorList>
    </citation>
    <scope>NUCLEOTIDE SEQUENCE [LARGE SCALE GENOMIC DNA]</scope>
    <source>
        <strain evidence="2 3">NBRC 101058</strain>
    </source>
</reference>
<dbReference type="Pfam" id="PF18737">
    <property type="entry name" value="HEPN_MAE_28990"/>
    <property type="match status" value="1"/>
</dbReference>
<accession>A0A510UNE6</accession>
<dbReference type="RefSeq" id="WP_146866960.1">
    <property type="nucleotide sequence ID" value="NZ_BJTZ01000092.1"/>
</dbReference>
<evidence type="ECO:0000313" key="3">
    <source>
        <dbReference type="Proteomes" id="UP000321787"/>
    </source>
</evidence>
<dbReference type="InterPro" id="IPR040788">
    <property type="entry name" value="HEPN_MAE_28990"/>
</dbReference>
<gene>
    <name evidence="2" type="ORF">AFI02nite_42180</name>
</gene>
<evidence type="ECO:0000259" key="1">
    <source>
        <dbReference type="Pfam" id="PF18737"/>
    </source>
</evidence>
<dbReference type="EMBL" id="BJTZ01000092">
    <property type="protein sequence ID" value="GEK16182.1"/>
    <property type="molecule type" value="Genomic_DNA"/>
</dbReference>
<feature type="domain" description="MAE-28990/MAE-18760-like HEPN" evidence="1">
    <location>
        <begin position="9"/>
        <end position="203"/>
    </location>
</feature>
<sequence>MLLVKSAYSDRLEEASKLLEHITSLSETGGVLESSILKSSYTLLLYNNLEATVSSSISYIHEKASVCKYDDLSDEFKKLYASFYHFDISRKKVKEHLDGTVSGNFRFPDYDEYCKRITIFSGNIDLRSLNDFNEKYGIGRIDLRGRTPDNILTIKNKRNKLAHGEESFRDSCRHYTLSELQELGDSLEKLLSKFIELVEVFVTDGRYKTPVV</sequence>
<evidence type="ECO:0000313" key="2">
    <source>
        <dbReference type="EMBL" id="GEK16182.1"/>
    </source>
</evidence>
<proteinExistence type="predicted"/>
<dbReference type="Proteomes" id="UP000321787">
    <property type="component" value="Unassembled WGS sequence"/>
</dbReference>
<protein>
    <recommendedName>
        <fullName evidence="1">MAE-28990/MAE-18760-like HEPN domain-containing protein</fullName>
    </recommendedName>
</protein>
<name>A0A510UNE6_ALIFS</name>